<sequence length="327" mass="35913">MMNHNHIISSRVSKNTPSTSSKPTKLKDSCDKCSASKVRCTKEKPSCTRCDKLCYVCSYSPARRVGRPIANEAVTQFVDESVKLYSRSNLAEVGTNLSSTGSHITSQANLSQPESTLGIEQSEQTQPHTTKHSDINPDCLIVALDLLVDLELSADQLRQASPIDVGLATTTTQMISRALCRLSDYLTCSCFERVEVGMSVSALCMCVMDMHVMMMAPLARHPPVAVVFDQTNPWGNLGDESFQLGHETPVQVMEELSKVAQFILQFTGRYNNGREAQDGSRGVNSPVLPADYISSIADSLRQRMEQITQYTVDWTVGSVSLPNPIVD</sequence>
<comment type="subcellular location">
    <subcellularLocation>
        <location evidence="1">Nucleus</location>
    </subcellularLocation>
</comment>
<keyword evidence="4" id="KW-0238">DNA-binding</keyword>
<dbReference type="CDD" id="cd00067">
    <property type="entry name" value="GAL4"/>
    <property type="match status" value="1"/>
</dbReference>
<dbReference type="PROSITE" id="PS00463">
    <property type="entry name" value="ZN2_CY6_FUNGAL_1"/>
    <property type="match status" value="1"/>
</dbReference>
<dbReference type="SMART" id="SM00066">
    <property type="entry name" value="GAL4"/>
    <property type="match status" value="1"/>
</dbReference>
<evidence type="ECO:0000256" key="1">
    <source>
        <dbReference type="ARBA" id="ARBA00004123"/>
    </source>
</evidence>
<dbReference type="GO" id="GO:0005634">
    <property type="term" value="C:nucleus"/>
    <property type="evidence" value="ECO:0007669"/>
    <property type="project" value="UniProtKB-SubCell"/>
</dbReference>
<accession>A0A9W4J1R8</accession>
<feature type="compositionally biased region" description="Polar residues" evidence="7">
    <location>
        <begin position="98"/>
        <end position="128"/>
    </location>
</feature>
<dbReference type="PANTHER" id="PTHR47338">
    <property type="entry name" value="ZN(II)2CYS6 TRANSCRIPTION FACTOR (EUROFUNG)-RELATED"/>
    <property type="match status" value="1"/>
</dbReference>
<keyword evidence="2" id="KW-0479">Metal-binding</keyword>
<evidence type="ECO:0000256" key="3">
    <source>
        <dbReference type="ARBA" id="ARBA00023015"/>
    </source>
</evidence>
<protein>
    <recommendedName>
        <fullName evidence="8">Zn(2)-C6 fungal-type domain-containing protein</fullName>
    </recommendedName>
</protein>
<dbReference type="EMBL" id="CAJVPD010000230">
    <property type="protein sequence ID" value="CAG8375000.1"/>
    <property type="molecule type" value="Genomic_DNA"/>
</dbReference>
<dbReference type="PANTHER" id="PTHR47338:SF5">
    <property type="entry name" value="ZN(II)2CYS6 TRANSCRIPTION FACTOR (EUROFUNG)"/>
    <property type="match status" value="1"/>
</dbReference>
<dbReference type="GO" id="GO:0008270">
    <property type="term" value="F:zinc ion binding"/>
    <property type="evidence" value="ECO:0007669"/>
    <property type="project" value="InterPro"/>
</dbReference>
<feature type="region of interest" description="Disordered" evidence="7">
    <location>
        <begin position="98"/>
        <end position="132"/>
    </location>
</feature>
<evidence type="ECO:0000256" key="2">
    <source>
        <dbReference type="ARBA" id="ARBA00022723"/>
    </source>
</evidence>
<name>A0A9W4J1R8_9EURO</name>
<dbReference type="GO" id="GO:0000981">
    <property type="term" value="F:DNA-binding transcription factor activity, RNA polymerase II-specific"/>
    <property type="evidence" value="ECO:0007669"/>
    <property type="project" value="InterPro"/>
</dbReference>
<keyword evidence="6" id="KW-0539">Nucleus</keyword>
<evidence type="ECO:0000313" key="10">
    <source>
        <dbReference type="Proteomes" id="UP001152592"/>
    </source>
</evidence>
<organism evidence="9 10">
    <name type="scientific">Penicillium salamii</name>
    <dbReference type="NCBI Taxonomy" id="1612424"/>
    <lineage>
        <taxon>Eukaryota</taxon>
        <taxon>Fungi</taxon>
        <taxon>Dikarya</taxon>
        <taxon>Ascomycota</taxon>
        <taxon>Pezizomycotina</taxon>
        <taxon>Eurotiomycetes</taxon>
        <taxon>Eurotiomycetidae</taxon>
        <taxon>Eurotiales</taxon>
        <taxon>Aspergillaceae</taxon>
        <taxon>Penicillium</taxon>
    </lineage>
</organism>
<dbReference type="AlphaFoldDB" id="A0A9W4J1R8"/>
<keyword evidence="3" id="KW-0805">Transcription regulation</keyword>
<dbReference type="InterPro" id="IPR050815">
    <property type="entry name" value="TF_fung"/>
</dbReference>
<dbReference type="SUPFAM" id="SSF57701">
    <property type="entry name" value="Zn2/Cys6 DNA-binding domain"/>
    <property type="match status" value="1"/>
</dbReference>
<feature type="domain" description="Zn(2)-C6 fungal-type" evidence="8">
    <location>
        <begin position="29"/>
        <end position="59"/>
    </location>
</feature>
<gene>
    <name evidence="9" type="ORF">PSALAMII_LOCUS5060</name>
</gene>
<evidence type="ECO:0000259" key="8">
    <source>
        <dbReference type="PROSITE" id="PS50048"/>
    </source>
</evidence>
<dbReference type="Proteomes" id="UP001152592">
    <property type="component" value="Unassembled WGS sequence"/>
</dbReference>
<comment type="caution">
    <text evidence="9">The sequence shown here is derived from an EMBL/GenBank/DDBJ whole genome shotgun (WGS) entry which is preliminary data.</text>
</comment>
<evidence type="ECO:0000256" key="4">
    <source>
        <dbReference type="ARBA" id="ARBA00023125"/>
    </source>
</evidence>
<feature type="compositionally biased region" description="Polar residues" evidence="7">
    <location>
        <begin position="1"/>
        <end position="12"/>
    </location>
</feature>
<evidence type="ECO:0000256" key="6">
    <source>
        <dbReference type="ARBA" id="ARBA00023242"/>
    </source>
</evidence>
<dbReference type="Pfam" id="PF00172">
    <property type="entry name" value="Zn_clus"/>
    <property type="match status" value="1"/>
</dbReference>
<keyword evidence="5" id="KW-0804">Transcription</keyword>
<dbReference type="InterPro" id="IPR036864">
    <property type="entry name" value="Zn2-C6_fun-type_DNA-bd_sf"/>
</dbReference>
<dbReference type="Gene3D" id="4.10.240.10">
    <property type="entry name" value="Zn(2)-C6 fungal-type DNA-binding domain"/>
    <property type="match status" value="1"/>
</dbReference>
<dbReference type="GO" id="GO:0003677">
    <property type="term" value="F:DNA binding"/>
    <property type="evidence" value="ECO:0007669"/>
    <property type="project" value="UniProtKB-KW"/>
</dbReference>
<dbReference type="PRINTS" id="PR00755">
    <property type="entry name" value="AFLATOXINBRP"/>
</dbReference>
<dbReference type="OrthoDB" id="3945418at2759"/>
<proteinExistence type="predicted"/>
<dbReference type="PROSITE" id="PS50048">
    <property type="entry name" value="ZN2_CY6_FUNGAL_2"/>
    <property type="match status" value="1"/>
</dbReference>
<evidence type="ECO:0000313" key="9">
    <source>
        <dbReference type="EMBL" id="CAG8375000.1"/>
    </source>
</evidence>
<evidence type="ECO:0000256" key="5">
    <source>
        <dbReference type="ARBA" id="ARBA00023163"/>
    </source>
</evidence>
<feature type="compositionally biased region" description="Low complexity" evidence="7">
    <location>
        <begin position="13"/>
        <end position="23"/>
    </location>
</feature>
<evidence type="ECO:0000256" key="7">
    <source>
        <dbReference type="SAM" id="MobiDB-lite"/>
    </source>
</evidence>
<feature type="region of interest" description="Disordered" evidence="7">
    <location>
        <begin position="1"/>
        <end position="28"/>
    </location>
</feature>
<reference evidence="9" key="1">
    <citation type="submission" date="2021-07" db="EMBL/GenBank/DDBJ databases">
        <authorList>
            <person name="Branca A.L. A."/>
        </authorList>
    </citation>
    <scope>NUCLEOTIDE SEQUENCE</scope>
</reference>
<dbReference type="InterPro" id="IPR001138">
    <property type="entry name" value="Zn2Cys6_DnaBD"/>
</dbReference>